<gene>
    <name evidence="1" type="ORF">S06H3_28849</name>
</gene>
<dbReference type="EMBL" id="BARV01016866">
    <property type="protein sequence ID" value="GAI31447.1"/>
    <property type="molecule type" value="Genomic_DNA"/>
</dbReference>
<accession>X1MII9</accession>
<proteinExistence type="predicted"/>
<organism evidence="1">
    <name type="scientific">marine sediment metagenome</name>
    <dbReference type="NCBI Taxonomy" id="412755"/>
    <lineage>
        <taxon>unclassified sequences</taxon>
        <taxon>metagenomes</taxon>
        <taxon>ecological metagenomes</taxon>
    </lineage>
</organism>
<protein>
    <submittedName>
        <fullName evidence="1">Uncharacterized protein</fullName>
    </submittedName>
</protein>
<dbReference type="AlphaFoldDB" id="X1MII9"/>
<reference evidence="1" key="1">
    <citation type="journal article" date="2014" name="Front. Microbiol.">
        <title>High frequency of phylogenetically diverse reductive dehalogenase-homologous genes in deep subseafloor sedimentary metagenomes.</title>
        <authorList>
            <person name="Kawai M."/>
            <person name="Futagami T."/>
            <person name="Toyoda A."/>
            <person name="Takaki Y."/>
            <person name="Nishi S."/>
            <person name="Hori S."/>
            <person name="Arai W."/>
            <person name="Tsubouchi T."/>
            <person name="Morono Y."/>
            <person name="Uchiyama I."/>
            <person name="Ito T."/>
            <person name="Fujiyama A."/>
            <person name="Inagaki F."/>
            <person name="Takami H."/>
        </authorList>
    </citation>
    <scope>NUCLEOTIDE SEQUENCE</scope>
    <source>
        <strain evidence="1">Expedition CK06-06</strain>
    </source>
</reference>
<evidence type="ECO:0000313" key="1">
    <source>
        <dbReference type="EMBL" id="GAI31447.1"/>
    </source>
</evidence>
<sequence>MAEKYSYWLPIERMQDDHSDEVEKFVECYTVFYGTAGKCSNCYAQEYCKNLNEDAKK</sequence>
<name>X1MII9_9ZZZZ</name>
<comment type="caution">
    <text evidence="1">The sequence shown here is derived from an EMBL/GenBank/DDBJ whole genome shotgun (WGS) entry which is preliminary data.</text>
</comment>